<dbReference type="EMBL" id="JAYMGO010000025">
    <property type="protein sequence ID" value="KAL1247412.1"/>
    <property type="molecule type" value="Genomic_DNA"/>
</dbReference>
<protein>
    <submittedName>
        <fullName evidence="1">Uncharacterized protein</fullName>
    </submittedName>
</protein>
<organism evidence="1 2">
    <name type="scientific">Cirrhinus molitorella</name>
    <name type="common">mud carp</name>
    <dbReference type="NCBI Taxonomy" id="172907"/>
    <lineage>
        <taxon>Eukaryota</taxon>
        <taxon>Metazoa</taxon>
        <taxon>Chordata</taxon>
        <taxon>Craniata</taxon>
        <taxon>Vertebrata</taxon>
        <taxon>Euteleostomi</taxon>
        <taxon>Actinopterygii</taxon>
        <taxon>Neopterygii</taxon>
        <taxon>Teleostei</taxon>
        <taxon>Ostariophysi</taxon>
        <taxon>Cypriniformes</taxon>
        <taxon>Cyprinidae</taxon>
        <taxon>Labeoninae</taxon>
        <taxon>Labeonini</taxon>
        <taxon>Cirrhinus</taxon>
    </lineage>
</organism>
<dbReference type="Proteomes" id="UP001558613">
    <property type="component" value="Unassembled WGS sequence"/>
</dbReference>
<name>A0ABR3L3G7_9TELE</name>
<gene>
    <name evidence="1" type="ORF">QQF64_022788</name>
</gene>
<evidence type="ECO:0000313" key="1">
    <source>
        <dbReference type="EMBL" id="KAL1247412.1"/>
    </source>
</evidence>
<comment type="caution">
    <text evidence="1">The sequence shown here is derived from an EMBL/GenBank/DDBJ whole genome shotgun (WGS) entry which is preliminary data.</text>
</comment>
<sequence length="94" mass="10560">MESFRRAAGRCCGLVLIDPIQPTNTSISHSTQWDRNYCSTPLDHQLMRRGIFLCEGFSRNAALKMREWGAMNGEILERKVAPGIEGSLSRGCRC</sequence>
<evidence type="ECO:0000313" key="2">
    <source>
        <dbReference type="Proteomes" id="UP001558613"/>
    </source>
</evidence>
<keyword evidence="2" id="KW-1185">Reference proteome</keyword>
<accession>A0ABR3L3G7</accession>
<proteinExistence type="predicted"/>
<reference evidence="1 2" key="1">
    <citation type="submission" date="2023-09" db="EMBL/GenBank/DDBJ databases">
        <authorList>
            <person name="Wang M."/>
        </authorList>
    </citation>
    <scope>NUCLEOTIDE SEQUENCE [LARGE SCALE GENOMIC DNA]</scope>
    <source>
        <strain evidence="1">GT-2023</strain>
        <tissue evidence="1">Liver</tissue>
    </source>
</reference>